<dbReference type="EMBL" id="BSRZ01000005">
    <property type="protein sequence ID" value="GLW64483.1"/>
    <property type="molecule type" value="Genomic_DNA"/>
</dbReference>
<keyword evidence="2" id="KW-1185">Reference proteome</keyword>
<evidence type="ECO:0000313" key="2">
    <source>
        <dbReference type="Proteomes" id="UP001165124"/>
    </source>
</evidence>
<dbReference type="Proteomes" id="UP001165124">
    <property type="component" value="Unassembled WGS sequence"/>
</dbReference>
<accession>A0A9W6PWW7</accession>
<proteinExistence type="predicted"/>
<dbReference type="AlphaFoldDB" id="A0A9W6PWW7"/>
<comment type="caution">
    <text evidence="1">The sequence shown here is derived from an EMBL/GenBank/DDBJ whole genome shotgun (WGS) entry which is preliminary data.</text>
</comment>
<name>A0A9W6PWW7_9ACTN</name>
<sequence>MRQANGPRLEASVTTVPFPPLPHQSLATRTDLFDRFWISLHPVQSQPPCALTGAAEAAGALDAWTRPACAAGVLSPASGRAAPAAMSAPVILLSFIRSPVLESSIDVLERPLWHPRKQTWGYQSAMRFLSAQVTGAMASL</sequence>
<protein>
    <submittedName>
        <fullName evidence="1">Uncharacterized protein</fullName>
    </submittedName>
</protein>
<gene>
    <name evidence="1" type="ORF">Arub01_27270</name>
</gene>
<organism evidence="1 2">
    <name type="scientific">Actinomadura rubrobrunea</name>
    <dbReference type="NCBI Taxonomy" id="115335"/>
    <lineage>
        <taxon>Bacteria</taxon>
        <taxon>Bacillati</taxon>
        <taxon>Actinomycetota</taxon>
        <taxon>Actinomycetes</taxon>
        <taxon>Streptosporangiales</taxon>
        <taxon>Thermomonosporaceae</taxon>
        <taxon>Actinomadura</taxon>
    </lineage>
</organism>
<reference evidence="1" key="1">
    <citation type="submission" date="2023-02" db="EMBL/GenBank/DDBJ databases">
        <title>Actinomadura rubrobrunea NBRC 14622.</title>
        <authorList>
            <person name="Ichikawa N."/>
            <person name="Sato H."/>
            <person name="Tonouchi N."/>
        </authorList>
    </citation>
    <scope>NUCLEOTIDE SEQUENCE</scope>
    <source>
        <strain evidence="1">NBRC 14622</strain>
    </source>
</reference>
<evidence type="ECO:0000313" key="1">
    <source>
        <dbReference type="EMBL" id="GLW64483.1"/>
    </source>
</evidence>
<dbReference type="RefSeq" id="WP_067913713.1">
    <property type="nucleotide sequence ID" value="NZ_BSRZ01000005.1"/>
</dbReference>